<evidence type="ECO:0000259" key="4">
    <source>
        <dbReference type="Pfam" id="PF01048"/>
    </source>
</evidence>
<evidence type="ECO:0000313" key="5">
    <source>
        <dbReference type="EMBL" id="MBK1837973.1"/>
    </source>
</evidence>
<comment type="similarity">
    <text evidence="3">Belongs to the PNP/MTAP phosphorylase family. MTAP subfamily.</text>
</comment>
<dbReference type="SUPFAM" id="SSF53167">
    <property type="entry name" value="Purine and uridine phosphorylases"/>
    <property type="match status" value="1"/>
</dbReference>
<dbReference type="EC" id="2.4.2.28" evidence="3"/>
<evidence type="ECO:0000256" key="3">
    <source>
        <dbReference type="HAMAP-Rule" id="MF_01963"/>
    </source>
</evidence>
<dbReference type="CDD" id="cd09010">
    <property type="entry name" value="MTAP_SsMTAPII_like_MTIP"/>
    <property type="match status" value="1"/>
</dbReference>
<evidence type="ECO:0000256" key="1">
    <source>
        <dbReference type="ARBA" id="ARBA00022676"/>
    </source>
</evidence>
<reference evidence="6" key="1">
    <citation type="submission" date="2021-01" db="EMBL/GenBank/DDBJ databases">
        <title>Genome public.</title>
        <authorList>
            <person name="Liu C."/>
            <person name="Sun Q."/>
        </authorList>
    </citation>
    <scope>NUCLEOTIDE SEQUENCE [LARGE SCALE GENOMIC DNA]</scope>
    <source>
        <strain evidence="6">YIM B02556</strain>
    </source>
</reference>
<feature type="domain" description="Nucleoside phosphorylase" evidence="4">
    <location>
        <begin position="15"/>
        <end position="245"/>
    </location>
</feature>
<dbReference type="InterPro" id="IPR010044">
    <property type="entry name" value="MTAP"/>
</dbReference>
<name>A0ABS1F3K4_9PROT</name>
<evidence type="ECO:0000313" key="6">
    <source>
        <dbReference type="Proteomes" id="UP000652760"/>
    </source>
</evidence>
<comment type="subunit">
    <text evidence="3">Homohexamer. Dimer of a homotrimer.</text>
</comment>
<feature type="site" description="Important for substrate specificity" evidence="3">
    <location>
        <position position="176"/>
    </location>
</feature>
<dbReference type="InterPro" id="IPR035994">
    <property type="entry name" value="Nucleoside_phosphorylase_sf"/>
</dbReference>
<dbReference type="HAMAP" id="MF_01963">
    <property type="entry name" value="MTAP"/>
    <property type="match status" value="1"/>
</dbReference>
<evidence type="ECO:0000256" key="2">
    <source>
        <dbReference type="ARBA" id="ARBA00022679"/>
    </source>
</evidence>
<dbReference type="NCBIfam" id="TIGR01694">
    <property type="entry name" value="MTAP"/>
    <property type="match status" value="1"/>
</dbReference>
<dbReference type="Pfam" id="PF01048">
    <property type="entry name" value="PNP_UDP_1"/>
    <property type="match status" value="1"/>
</dbReference>
<comment type="pathway">
    <text evidence="3">Amino-acid biosynthesis; L-methionine biosynthesis via salvage pathway; S-methyl-5-thio-alpha-D-ribose 1-phosphate from S-methyl-5'-thioadenosine (phosphorylase route): step 1/1.</text>
</comment>
<dbReference type="EMBL" id="JAENHM010000030">
    <property type="protein sequence ID" value="MBK1837973.1"/>
    <property type="molecule type" value="Genomic_DNA"/>
</dbReference>
<keyword evidence="6" id="KW-1185">Reference proteome</keyword>
<dbReference type="Proteomes" id="UP000652760">
    <property type="component" value="Unassembled WGS sequence"/>
</dbReference>
<dbReference type="PANTHER" id="PTHR42679:SF2">
    <property type="entry name" value="S-METHYL-5'-THIOADENOSINE PHOSPHORYLASE"/>
    <property type="match status" value="1"/>
</dbReference>
<dbReference type="GO" id="GO:0017061">
    <property type="term" value="F:S-methyl-5-thioadenosine phosphorylase activity"/>
    <property type="evidence" value="ECO:0007669"/>
    <property type="project" value="UniProtKB-EC"/>
</dbReference>
<feature type="binding site" evidence="3">
    <location>
        <position position="195"/>
    </location>
    <ligand>
        <name>phosphate</name>
        <dbReference type="ChEBI" id="CHEBI:43474"/>
    </ligand>
</feature>
<feature type="binding site" evidence="3">
    <location>
        <begin position="218"/>
        <end position="220"/>
    </location>
    <ligand>
        <name>substrate</name>
    </ligand>
</feature>
<gene>
    <name evidence="3" type="primary">mtnP</name>
    <name evidence="5" type="ORF">JHL17_11170</name>
</gene>
<keyword evidence="1 3" id="KW-0328">Glycosyltransferase</keyword>
<feature type="binding site" evidence="3">
    <location>
        <begin position="63"/>
        <end position="64"/>
    </location>
    <ligand>
        <name>phosphate</name>
        <dbReference type="ChEBI" id="CHEBI:43474"/>
    </ligand>
</feature>
<comment type="caution">
    <text evidence="5">The sequence shown here is derived from an EMBL/GenBank/DDBJ whole genome shotgun (WGS) entry which is preliminary data.</text>
</comment>
<comment type="catalytic activity">
    <reaction evidence="3">
        <text>S-methyl-5'-thioadenosine + phosphate = 5-(methylsulfanyl)-alpha-D-ribose 1-phosphate + adenine</text>
        <dbReference type="Rhea" id="RHEA:11852"/>
        <dbReference type="ChEBI" id="CHEBI:16708"/>
        <dbReference type="ChEBI" id="CHEBI:17509"/>
        <dbReference type="ChEBI" id="CHEBI:43474"/>
        <dbReference type="ChEBI" id="CHEBI:58533"/>
        <dbReference type="EC" id="2.4.2.28"/>
    </reaction>
</comment>
<dbReference type="InterPro" id="IPR000845">
    <property type="entry name" value="Nucleoside_phosphorylase_d"/>
</dbReference>
<dbReference type="PANTHER" id="PTHR42679">
    <property type="entry name" value="S-METHYL-5'-THIOADENOSINE PHOSPHORYLASE"/>
    <property type="match status" value="1"/>
</dbReference>
<dbReference type="Gene3D" id="3.40.50.1580">
    <property type="entry name" value="Nucleoside phosphorylase domain"/>
    <property type="match status" value="1"/>
</dbReference>
<keyword evidence="3" id="KW-0660">Purine salvage</keyword>
<dbReference type="PROSITE" id="PS01240">
    <property type="entry name" value="PNP_MTAP_2"/>
    <property type="match status" value="1"/>
</dbReference>
<dbReference type="InterPro" id="IPR018099">
    <property type="entry name" value="Purine_phosphorylase-2_CS"/>
</dbReference>
<dbReference type="NCBIfam" id="NF006492">
    <property type="entry name" value="PRK08931.1"/>
    <property type="match status" value="1"/>
</dbReference>
<feature type="binding site" evidence="3">
    <location>
        <begin position="96"/>
        <end position="97"/>
    </location>
    <ligand>
        <name>phosphate</name>
        <dbReference type="ChEBI" id="CHEBI:43474"/>
    </ligand>
</feature>
<dbReference type="NCBIfam" id="NF006599">
    <property type="entry name" value="PRK09136.1"/>
    <property type="match status" value="1"/>
</dbReference>
<keyword evidence="2 3" id="KW-0808">Transferase</keyword>
<feature type="binding site" evidence="3">
    <location>
        <position position="194"/>
    </location>
    <ligand>
        <name>substrate</name>
    </ligand>
</feature>
<organism evidence="5 6">
    <name type="scientific">Azospirillum endophyticum</name>
    <dbReference type="NCBI Taxonomy" id="2800326"/>
    <lineage>
        <taxon>Bacteria</taxon>
        <taxon>Pseudomonadati</taxon>
        <taxon>Pseudomonadota</taxon>
        <taxon>Alphaproteobacteria</taxon>
        <taxon>Rhodospirillales</taxon>
        <taxon>Azospirillaceae</taxon>
        <taxon>Azospirillum</taxon>
    </lineage>
</organism>
<proteinExistence type="inferred from homology"/>
<accession>A0ABS1F3K4</accession>
<sequence length="299" mass="32219">MSDGAIGGMAGETVLGVIGGSGLYDIDGLENTRWVKVTTPFGDPSDELLTGELAGQTLVFLPRHGRGHRIPPSELNFRANIHALKQLGVTEILSVSAVGSLKEHLPPGTFVVIDQFIDRTFARDKTFFGSGLVAHVALGHPVCGRLGDLIEEALAELDIPHQRRGTYMVMEGPQFSTVAESNLYRGWGCDVIGMTNMPEAKLAREAEMCYATVAMVTDYDCWHEEHDHVSVDAVIRVVVANAGKARSLVAALAPKVERREGLCAQGCHTALDNAIMTAPGHRDPAMLEKLSLIVKRTLG</sequence>
<feature type="site" description="Important for substrate specificity" evidence="3">
    <location>
        <position position="231"/>
    </location>
</feature>
<protein>
    <recommendedName>
        <fullName evidence="3">S-methyl-5'-thioadenosine phosphorylase</fullName>
        <ecNumber evidence="3">2.4.2.28</ecNumber>
    </recommendedName>
    <alternativeName>
        <fullName evidence="3">5'-methylthioadenosine phosphorylase</fullName>
        <shortName evidence="3">MTA phosphorylase</shortName>
        <shortName evidence="3">MTAP</shortName>
    </alternativeName>
</protein>
<feature type="binding site" evidence="3">
    <location>
        <position position="21"/>
    </location>
    <ligand>
        <name>phosphate</name>
        <dbReference type="ChEBI" id="CHEBI:43474"/>
    </ligand>
</feature>
<comment type="function">
    <text evidence="3">Catalyzes the reversible phosphorylation of S-methyl-5'-thioadenosine (MTA) to adenine and 5-methylthioribose-1-phosphate. Involved in the breakdown of MTA, a major by-product of polyamine biosynthesis. Responsible for the first step in the methionine salvage pathway after MTA has been generated from S-adenosylmethionine. Has broad substrate specificity with 6-aminopurine nucleosides as preferred substrates.</text>
</comment>